<feature type="domain" description="SMP-30/Gluconolactonase/LRE-like region" evidence="2">
    <location>
        <begin position="377"/>
        <end position="519"/>
    </location>
</feature>
<dbReference type="OrthoDB" id="423498at2759"/>
<dbReference type="InterPro" id="IPR005511">
    <property type="entry name" value="SMP-30"/>
</dbReference>
<protein>
    <recommendedName>
        <fullName evidence="2">SMP-30/Gluconolactonase/LRE-like region domain-containing protein</fullName>
    </recommendedName>
</protein>
<dbReference type="GO" id="GO:0019853">
    <property type="term" value="P:L-ascorbic acid biosynthetic process"/>
    <property type="evidence" value="ECO:0007669"/>
    <property type="project" value="TreeGrafter"/>
</dbReference>
<feature type="domain" description="SMP-30/Gluconolactonase/LRE-like region" evidence="2">
    <location>
        <begin position="61"/>
        <end position="199"/>
    </location>
</feature>
<sequence>MLQWLVNAKSGQLIGYGQVNVVSLVAGSKRLLVAVRSSLYLMDWDVTGTKGPQTGDDVLPDKATFYSIEQDSLEYPRIQVRPISISNGLVWSLNNTILYYIDSPTQKVEAFDYDAVKGDLSGRRTIVDISNYGYEDAIPDGMTIDSKGHLWVALMFGGTVLHIDPDSRQVIFGYKIPVSRVTSVCWGGPNLDELFVTTGRDHQDENSEPLAGAVFTIRNTGITALAELEGSPQKRSTPAAMGKMQPGLANSPHACLRLWHCCLSTESSKLLGADSGEWMTISEAHEQFSVTYEKFKHAESPVWNPHTNTLYWVDVLNQDVHALHYRTREHRVKHIEYGEVNVVLPIVNSSRVIVGVRSEVFLLDWNKEGTKGAQRGDKVESDHGVLYVLEAPHFTPEVRLKPVSISNGMVWSVNNSLLYYIDSETKRIDAFEFDLIAGGISKRRTIINLQEHGYTTAIPDGITIDKDGLLWVALMFDGSVLRVDPDSRTIVRKIELPISRATSATWAGPDLDQLVITTSRRNMAADELAKECLAGSLFFFHELFTSGLPSYQIVFPNANHY</sequence>
<keyword evidence="4" id="KW-1185">Reference proteome</keyword>
<accession>A0A9N9WJG3</accession>
<reference evidence="3" key="1">
    <citation type="submission" date="2021-12" db="EMBL/GenBank/DDBJ databases">
        <authorList>
            <person name="King R."/>
        </authorList>
    </citation>
    <scope>NUCLEOTIDE SEQUENCE</scope>
</reference>
<dbReference type="PRINTS" id="PR01790">
    <property type="entry name" value="SMP30FAMILY"/>
</dbReference>
<organism evidence="3 4">
    <name type="scientific">Diatraea saccharalis</name>
    <name type="common">sugarcane borer</name>
    <dbReference type="NCBI Taxonomy" id="40085"/>
    <lineage>
        <taxon>Eukaryota</taxon>
        <taxon>Metazoa</taxon>
        <taxon>Ecdysozoa</taxon>
        <taxon>Arthropoda</taxon>
        <taxon>Hexapoda</taxon>
        <taxon>Insecta</taxon>
        <taxon>Pterygota</taxon>
        <taxon>Neoptera</taxon>
        <taxon>Endopterygota</taxon>
        <taxon>Lepidoptera</taxon>
        <taxon>Glossata</taxon>
        <taxon>Ditrysia</taxon>
        <taxon>Pyraloidea</taxon>
        <taxon>Crambidae</taxon>
        <taxon>Crambinae</taxon>
        <taxon>Diatraea</taxon>
    </lineage>
</organism>
<dbReference type="GO" id="GO:0005509">
    <property type="term" value="F:calcium ion binding"/>
    <property type="evidence" value="ECO:0007669"/>
    <property type="project" value="TreeGrafter"/>
</dbReference>
<dbReference type="InterPro" id="IPR011042">
    <property type="entry name" value="6-blade_b-propeller_TolB-like"/>
</dbReference>
<feature type="domain" description="SMP-30/Gluconolactonase/LRE-like region" evidence="2">
    <location>
        <begin position="298"/>
        <end position="367"/>
    </location>
</feature>
<dbReference type="Proteomes" id="UP001153714">
    <property type="component" value="Chromosome 5"/>
</dbReference>
<dbReference type="InterPro" id="IPR013658">
    <property type="entry name" value="SGL"/>
</dbReference>
<evidence type="ECO:0000313" key="4">
    <source>
        <dbReference type="Proteomes" id="UP001153714"/>
    </source>
</evidence>
<evidence type="ECO:0000313" key="3">
    <source>
        <dbReference type="EMBL" id="CAG9793284.1"/>
    </source>
</evidence>
<comment type="similarity">
    <text evidence="1">Belongs to the SMP-30/CGR1 family.</text>
</comment>
<name>A0A9N9WJG3_9NEOP</name>
<evidence type="ECO:0000256" key="1">
    <source>
        <dbReference type="ARBA" id="ARBA00008853"/>
    </source>
</evidence>
<dbReference type="Pfam" id="PF08450">
    <property type="entry name" value="SGL"/>
    <property type="match status" value="3"/>
</dbReference>
<dbReference type="EMBL" id="OU893336">
    <property type="protein sequence ID" value="CAG9793284.1"/>
    <property type="molecule type" value="Genomic_DNA"/>
</dbReference>
<dbReference type="PANTHER" id="PTHR10907">
    <property type="entry name" value="REGUCALCIN"/>
    <property type="match status" value="1"/>
</dbReference>
<gene>
    <name evidence="3" type="ORF">DIATSA_LOCUS10744</name>
</gene>
<dbReference type="PANTHER" id="PTHR10907:SF47">
    <property type="entry name" value="REGUCALCIN"/>
    <property type="match status" value="1"/>
</dbReference>
<dbReference type="GO" id="GO:0004341">
    <property type="term" value="F:gluconolactonase activity"/>
    <property type="evidence" value="ECO:0007669"/>
    <property type="project" value="TreeGrafter"/>
</dbReference>
<evidence type="ECO:0000259" key="2">
    <source>
        <dbReference type="Pfam" id="PF08450"/>
    </source>
</evidence>
<proteinExistence type="inferred from homology"/>
<reference evidence="3" key="2">
    <citation type="submission" date="2022-10" db="EMBL/GenBank/DDBJ databases">
        <authorList>
            <consortium name="ENA_rothamsted_submissions"/>
            <consortium name="culmorum"/>
            <person name="King R."/>
        </authorList>
    </citation>
    <scope>NUCLEOTIDE SEQUENCE</scope>
</reference>
<dbReference type="AlphaFoldDB" id="A0A9N9WJG3"/>
<dbReference type="SUPFAM" id="SSF63829">
    <property type="entry name" value="Calcium-dependent phosphotriesterase"/>
    <property type="match status" value="2"/>
</dbReference>
<dbReference type="Gene3D" id="2.120.10.30">
    <property type="entry name" value="TolB, C-terminal domain"/>
    <property type="match status" value="3"/>
</dbReference>